<keyword evidence="4" id="KW-0472">Membrane</keyword>
<dbReference type="Proteomes" id="UP001190700">
    <property type="component" value="Unassembled WGS sequence"/>
</dbReference>
<dbReference type="InterPro" id="IPR052346">
    <property type="entry name" value="O-mannosyl-transferase_TMTC"/>
</dbReference>
<dbReference type="GO" id="GO:0005783">
    <property type="term" value="C:endoplasmic reticulum"/>
    <property type="evidence" value="ECO:0007669"/>
    <property type="project" value="TreeGrafter"/>
</dbReference>
<keyword evidence="1" id="KW-0677">Repeat</keyword>
<feature type="transmembrane region" description="Helical" evidence="4">
    <location>
        <begin position="222"/>
        <end position="240"/>
    </location>
</feature>
<proteinExistence type="predicted"/>
<keyword evidence="6" id="KW-1185">Reference proteome</keyword>
<evidence type="ECO:0000256" key="3">
    <source>
        <dbReference type="SAM" id="MobiDB-lite"/>
    </source>
</evidence>
<comment type="caution">
    <text evidence="5">The sequence shown here is derived from an EMBL/GenBank/DDBJ whole genome shotgun (WGS) entry which is preliminary data.</text>
</comment>
<evidence type="ECO:0000313" key="5">
    <source>
        <dbReference type="EMBL" id="KAK3259092.1"/>
    </source>
</evidence>
<feature type="region of interest" description="Disordered" evidence="3">
    <location>
        <begin position="260"/>
        <end position="289"/>
    </location>
</feature>
<name>A0AAE0FG73_9CHLO</name>
<dbReference type="GO" id="GO:0035269">
    <property type="term" value="P:protein O-linked glycosylation via mannose"/>
    <property type="evidence" value="ECO:0007669"/>
    <property type="project" value="TreeGrafter"/>
</dbReference>
<dbReference type="AlphaFoldDB" id="A0AAE0FG73"/>
<feature type="transmembrane region" description="Helical" evidence="4">
    <location>
        <begin position="12"/>
        <end position="30"/>
    </location>
</feature>
<dbReference type="GO" id="GO:0000030">
    <property type="term" value="F:mannosyltransferase activity"/>
    <property type="evidence" value="ECO:0007669"/>
    <property type="project" value="TreeGrafter"/>
</dbReference>
<protein>
    <submittedName>
        <fullName evidence="5">Uncharacterized protein</fullName>
    </submittedName>
</protein>
<evidence type="ECO:0000256" key="1">
    <source>
        <dbReference type="ARBA" id="ARBA00022737"/>
    </source>
</evidence>
<feature type="transmembrane region" description="Helical" evidence="4">
    <location>
        <begin position="157"/>
        <end position="178"/>
    </location>
</feature>
<evidence type="ECO:0000313" key="6">
    <source>
        <dbReference type="Proteomes" id="UP001190700"/>
    </source>
</evidence>
<reference evidence="5 6" key="1">
    <citation type="journal article" date="2015" name="Genome Biol. Evol.">
        <title>Comparative Genomics of a Bacterivorous Green Alga Reveals Evolutionary Causalities and Consequences of Phago-Mixotrophic Mode of Nutrition.</title>
        <authorList>
            <person name="Burns J.A."/>
            <person name="Paasch A."/>
            <person name="Narechania A."/>
            <person name="Kim E."/>
        </authorList>
    </citation>
    <scope>NUCLEOTIDE SEQUENCE [LARGE SCALE GENOMIC DNA]</scope>
    <source>
        <strain evidence="5 6">PLY_AMNH</strain>
    </source>
</reference>
<feature type="compositionally biased region" description="Basic and acidic residues" evidence="3">
    <location>
        <begin position="277"/>
        <end position="289"/>
    </location>
</feature>
<feature type="transmembrane region" description="Helical" evidence="4">
    <location>
        <begin position="91"/>
        <end position="115"/>
    </location>
</feature>
<keyword evidence="4" id="KW-0812">Transmembrane</keyword>
<evidence type="ECO:0000256" key="4">
    <source>
        <dbReference type="SAM" id="Phobius"/>
    </source>
</evidence>
<keyword evidence="2" id="KW-0802">TPR repeat</keyword>
<feature type="non-terminal residue" evidence="5">
    <location>
        <position position="438"/>
    </location>
</feature>
<feature type="transmembrane region" description="Helical" evidence="4">
    <location>
        <begin position="199"/>
        <end position="216"/>
    </location>
</feature>
<sequence>MAEDTSAKDTLKAFGILILLHVSAFGPMFWGKREFVRWDDEELFQKVDFWKGLSREHIISDFESTVGAVYEPFAWILKGVVYTIAGDENPWFFGLASAVLHTAGTLLLFISLIYISPRLESRYLTDRQKSEVGGSARAAAKVLALGIYGVHPLRVEVVAWCSCQAYALAGFFAAAMLLCHVRCRLALLPSDVARGSTRAAVCWASLMVLLYASSLLSKSAAVPLLLLCAVLDVLLFPELLPLFSRSQPLPVADPQALSQQTARAEHAQRGQQQKPTQRRETPTQESNTKDSDCTAQCIVVLSYIGCLIALGIVLPRILAANATHVEIEVPVHNDGEGMRPEQRLANAAIQPLRYVQQTALPFKIPPRYTLPLEIDPTRMPHVVRIILLGGLSIAAACTQAKNPARILDFPLLWGSYLLLLLPSLGIMKHGYDNAGADR</sequence>
<dbReference type="PANTHER" id="PTHR44227:SF3">
    <property type="entry name" value="PROTEIN O-MANNOSYL-TRANSFERASE TMTC4"/>
    <property type="match status" value="1"/>
</dbReference>
<gene>
    <name evidence="5" type="ORF">CYMTET_31894</name>
</gene>
<dbReference type="PANTHER" id="PTHR44227">
    <property type="match status" value="1"/>
</dbReference>
<dbReference type="GO" id="GO:0030968">
    <property type="term" value="P:endoplasmic reticulum unfolded protein response"/>
    <property type="evidence" value="ECO:0007669"/>
    <property type="project" value="TreeGrafter"/>
</dbReference>
<feature type="transmembrane region" description="Helical" evidence="4">
    <location>
        <begin position="297"/>
        <end position="318"/>
    </location>
</feature>
<keyword evidence="4" id="KW-1133">Transmembrane helix</keyword>
<accession>A0AAE0FG73</accession>
<organism evidence="5 6">
    <name type="scientific">Cymbomonas tetramitiformis</name>
    <dbReference type="NCBI Taxonomy" id="36881"/>
    <lineage>
        <taxon>Eukaryota</taxon>
        <taxon>Viridiplantae</taxon>
        <taxon>Chlorophyta</taxon>
        <taxon>Pyramimonadophyceae</taxon>
        <taxon>Pyramimonadales</taxon>
        <taxon>Pyramimonadaceae</taxon>
        <taxon>Cymbomonas</taxon>
    </lineage>
</organism>
<feature type="transmembrane region" description="Helical" evidence="4">
    <location>
        <begin position="410"/>
        <end position="431"/>
    </location>
</feature>
<dbReference type="EMBL" id="LGRX02018998">
    <property type="protein sequence ID" value="KAK3259092.1"/>
    <property type="molecule type" value="Genomic_DNA"/>
</dbReference>
<evidence type="ECO:0000256" key="2">
    <source>
        <dbReference type="ARBA" id="ARBA00022803"/>
    </source>
</evidence>